<evidence type="ECO:0000256" key="1">
    <source>
        <dbReference type="ARBA" id="ARBA00023015"/>
    </source>
</evidence>
<dbReference type="AlphaFoldDB" id="A0A850ET26"/>
<dbReference type="SUPFAM" id="SSF53807">
    <property type="entry name" value="Helical backbone' metal receptor"/>
    <property type="match status" value="1"/>
</dbReference>
<evidence type="ECO:0000313" key="7">
    <source>
        <dbReference type="Proteomes" id="UP000564806"/>
    </source>
</evidence>
<dbReference type="Gene3D" id="1.10.10.60">
    <property type="entry name" value="Homeodomain-like"/>
    <property type="match status" value="2"/>
</dbReference>
<name>A0A850ET26_9BACL</name>
<dbReference type="GO" id="GO:0003700">
    <property type="term" value="F:DNA-binding transcription factor activity"/>
    <property type="evidence" value="ECO:0007669"/>
    <property type="project" value="InterPro"/>
</dbReference>
<dbReference type="EMBL" id="JABWCS010000221">
    <property type="protein sequence ID" value="NUU64015.1"/>
    <property type="molecule type" value="Genomic_DNA"/>
</dbReference>
<dbReference type="PROSITE" id="PS01124">
    <property type="entry name" value="HTH_ARAC_FAMILY_2"/>
    <property type="match status" value="1"/>
</dbReference>
<reference evidence="6" key="1">
    <citation type="submission" date="2020-06" db="EMBL/GenBank/DDBJ databases">
        <title>Paenibacillus sp. nov., isolated from soil.</title>
        <authorList>
            <person name="Seo Y.L."/>
        </authorList>
    </citation>
    <scope>NUCLEOTIDE SEQUENCE [LARGE SCALE GENOMIC DNA]</scope>
    <source>
        <strain evidence="6">JW14</strain>
    </source>
</reference>
<evidence type="ECO:0000256" key="2">
    <source>
        <dbReference type="ARBA" id="ARBA00023125"/>
    </source>
</evidence>
<evidence type="ECO:0000259" key="5">
    <source>
        <dbReference type="PROSITE" id="PS50983"/>
    </source>
</evidence>
<proteinExistence type="predicted"/>
<keyword evidence="7" id="KW-1185">Reference proteome</keyword>
<dbReference type="InterPro" id="IPR018060">
    <property type="entry name" value="HTH_AraC"/>
</dbReference>
<dbReference type="InterPro" id="IPR050204">
    <property type="entry name" value="AraC_XylS_family_regulators"/>
</dbReference>
<dbReference type="SUPFAM" id="SSF46689">
    <property type="entry name" value="Homeodomain-like"/>
    <property type="match status" value="2"/>
</dbReference>
<sequence length="536" mass="62635">MTPLQEREEGPQHKELLSRVWIRLDDCFRETERSTYRLLYETAPAYVLIVAAKRHGNIVINGMLYPLIPHTVYIVMPGQRAETTYDSDGDQVLYRFHVQTDTPERYGAQQGRILPDLARVSVNADTLLLSFCEKIICHWHTDDAADRFVSQAGFQELLHLLFKNQGQHEAALDQVRMYINDHFREGITVDHLSELAGMSRYYFMRSFKDRFGQSAMDYLTELRTNQAKSLLDEGQSLQKVAEEVGYRDRQYFSSQFKKHVGMSPSIYIANRTCKVAAYSWPNVGQLLSLQIIPYAAPIDQTWSDDYRKKYRFDIKVPLGHDYDFNREALWRARPDRIVALDEMVPDEEKKKLCQIAPVLFLPWHSLSWREHLKRTAEFLDRDKEAESWLGRYDKKAEVIRENIPYSFRQGGLLILNILPRGFEVWGKRAGTVLYDDLQIHCARGVEHIEFTEQVQAGQLASFDADILLVNVMKDGQSLMNWQRLQRSELWQRLKAVRNGHVYQTSGQAWLAEPILEYTANRHYDFLQELEQLFRAL</sequence>
<dbReference type="SMART" id="SM00342">
    <property type="entry name" value="HTH_ARAC"/>
    <property type="match status" value="1"/>
</dbReference>
<dbReference type="PROSITE" id="PS50983">
    <property type="entry name" value="FE_B12_PBP"/>
    <property type="match status" value="1"/>
</dbReference>
<dbReference type="PANTHER" id="PTHR46796">
    <property type="entry name" value="HTH-TYPE TRANSCRIPTIONAL ACTIVATOR RHAS-RELATED"/>
    <property type="match status" value="1"/>
</dbReference>
<keyword evidence="2" id="KW-0238">DNA-binding</keyword>
<dbReference type="PANTHER" id="PTHR46796:SF13">
    <property type="entry name" value="HTH-TYPE TRANSCRIPTIONAL ACTIVATOR RHAS"/>
    <property type="match status" value="1"/>
</dbReference>
<evidence type="ECO:0000256" key="3">
    <source>
        <dbReference type="ARBA" id="ARBA00023163"/>
    </source>
</evidence>
<evidence type="ECO:0000259" key="4">
    <source>
        <dbReference type="PROSITE" id="PS01124"/>
    </source>
</evidence>
<dbReference type="Proteomes" id="UP000564806">
    <property type="component" value="Unassembled WGS sequence"/>
</dbReference>
<dbReference type="RefSeq" id="WP_175374384.1">
    <property type="nucleotide sequence ID" value="NZ_JABWCS010000221.1"/>
</dbReference>
<feature type="domain" description="HTH araC/xylS-type" evidence="4">
    <location>
        <begin position="173"/>
        <end position="270"/>
    </location>
</feature>
<dbReference type="Gene3D" id="3.40.50.1980">
    <property type="entry name" value="Nitrogenase molybdenum iron protein domain"/>
    <property type="match status" value="2"/>
</dbReference>
<dbReference type="InterPro" id="IPR009057">
    <property type="entry name" value="Homeodomain-like_sf"/>
</dbReference>
<gene>
    <name evidence="6" type="ORF">HPT30_27060</name>
</gene>
<keyword evidence="1" id="KW-0805">Transcription regulation</keyword>
<dbReference type="InterPro" id="IPR002491">
    <property type="entry name" value="ABC_transptr_periplasmic_BD"/>
</dbReference>
<dbReference type="Pfam" id="PF01497">
    <property type="entry name" value="Peripla_BP_2"/>
    <property type="match status" value="1"/>
</dbReference>
<feature type="domain" description="Fe/B12 periplasmic-binding" evidence="5">
    <location>
        <begin position="274"/>
        <end position="536"/>
    </location>
</feature>
<dbReference type="GO" id="GO:0043565">
    <property type="term" value="F:sequence-specific DNA binding"/>
    <property type="evidence" value="ECO:0007669"/>
    <property type="project" value="InterPro"/>
</dbReference>
<protein>
    <submittedName>
        <fullName evidence="6">Helix-turn-helix domain-containing protein</fullName>
    </submittedName>
</protein>
<keyword evidence="3" id="KW-0804">Transcription</keyword>
<organism evidence="6 7">
    <name type="scientific">Paenibacillus agri</name>
    <dbReference type="NCBI Taxonomy" id="2744309"/>
    <lineage>
        <taxon>Bacteria</taxon>
        <taxon>Bacillati</taxon>
        <taxon>Bacillota</taxon>
        <taxon>Bacilli</taxon>
        <taxon>Bacillales</taxon>
        <taxon>Paenibacillaceae</taxon>
        <taxon>Paenibacillus</taxon>
    </lineage>
</organism>
<accession>A0A850ET26</accession>
<comment type="caution">
    <text evidence="6">The sequence shown here is derived from an EMBL/GenBank/DDBJ whole genome shotgun (WGS) entry which is preliminary data.</text>
</comment>
<dbReference type="Pfam" id="PF12833">
    <property type="entry name" value="HTH_18"/>
    <property type="match status" value="1"/>
</dbReference>
<evidence type="ECO:0000313" key="6">
    <source>
        <dbReference type="EMBL" id="NUU64015.1"/>
    </source>
</evidence>